<comment type="caution">
    <text evidence="3">The sequence shown here is derived from an EMBL/GenBank/DDBJ whole genome shotgun (WGS) entry which is preliminary data.</text>
</comment>
<dbReference type="Pfam" id="PF00583">
    <property type="entry name" value="Acetyltransf_1"/>
    <property type="match status" value="1"/>
</dbReference>
<keyword evidence="4" id="KW-1185">Reference proteome</keyword>
<dbReference type="InterPro" id="IPR000182">
    <property type="entry name" value="GNAT_dom"/>
</dbReference>
<evidence type="ECO:0000256" key="1">
    <source>
        <dbReference type="SAM" id="MobiDB-lite"/>
    </source>
</evidence>
<feature type="region of interest" description="Disordered" evidence="1">
    <location>
        <begin position="198"/>
        <end position="218"/>
    </location>
</feature>
<dbReference type="PANTHER" id="PTHR43072">
    <property type="entry name" value="N-ACETYLTRANSFERASE"/>
    <property type="match status" value="1"/>
</dbReference>
<feature type="domain" description="N-acetyltransferase" evidence="2">
    <location>
        <begin position="35"/>
        <end position="198"/>
    </location>
</feature>
<dbReference type="AlphaFoldDB" id="A0A6V8L6J2"/>
<evidence type="ECO:0000259" key="2">
    <source>
        <dbReference type="PROSITE" id="PS51186"/>
    </source>
</evidence>
<organism evidence="3 4">
    <name type="scientific">Phytohabitans rumicis</name>
    <dbReference type="NCBI Taxonomy" id="1076125"/>
    <lineage>
        <taxon>Bacteria</taxon>
        <taxon>Bacillati</taxon>
        <taxon>Actinomycetota</taxon>
        <taxon>Actinomycetes</taxon>
        <taxon>Micromonosporales</taxon>
        <taxon>Micromonosporaceae</taxon>
    </lineage>
</organism>
<dbReference type="GO" id="GO:0016747">
    <property type="term" value="F:acyltransferase activity, transferring groups other than amino-acyl groups"/>
    <property type="evidence" value="ECO:0007669"/>
    <property type="project" value="InterPro"/>
</dbReference>
<evidence type="ECO:0000313" key="4">
    <source>
        <dbReference type="Proteomes" id="UP000482960"/>
    </source>
</evidence>
<dbReference type="RefSeq" id="WP_281368936.1">
    <property type="nucleotide sequence ID" value="NZ_BLPG01000001.1"/>
</dbReference>
<evidence type="ECO:0000313" key="3">
    <source>
        <dbReference type="EMBL" id="GFJ90269.1"/>
    </source>
</evidence>
<proteinExistence type="predicted"/>
<dbReference type="CDD" id="cd04301">
    <property type="entry name" value="NAT_SF"/>
    <property type="match status" value="1"/>
</dbReference>
<dbReference type="PANTHER" id="PTHR43072:SF8">
    <property type="entry name" value="ACYLTRANSFERASE FABY-RELATED"/>
    <property type="match status" value="1"/>
</dbReference>
<reference evidence="3 4" key="2">
    <citation type="submission" date="2020-03" db="EMBL/GenBank/DDBJ databases">
        <authorList>
            <person name="Ichikawa N."/>
            <person name="Kimura A."/>
            <person name="Kitahashi Y."/>
            <person name="Uohara A."/>
        </authorList>
    </citation>
    <scope>NUCLEOTIDE SEQUENCE [LARGE SCALE GENOMIC DNA]</scope>
    <source>
        <strain evidence="3 4">NBRC 108638</strain>
    </source>
</reference>
<dbReference type="EMBL" id="BLPG01000001">
    <property type="protein sequence ID" value="GFJ90269.1"/>
    <property type="molecule type" value="Genomic_DNA"/>
</dbReference>
<accession>A0A6V8L6J2</accession>
<dbReference type="Proteomes" id="UP000482960">
    <property type="component" value="Unassembled WGS sequence"/>
</dbReference>
<dbReference type="PROSITE" id="PS51186">
    <property type="entry name" value="GNAT"/>
    <property type="match status" value="1"/>
</dbReference>
<dbReference type="SUPFAM" id="SSF55729">
    <property type="entry name" value="Acyl-CoA N-acyltransferases (Nat)"/>
    <property type="match status" value="1"/>
</dbReference>
<reference evidence="3 4" key="1">
    <citation type="submission" date="2020-03" db="EMBL/GenBank/DDBJ databases">
        <title>Whole genome shotgun sequence of Phytohabitans rumicis NBRC 108638.</title>
        <authorList>
            <person name="Komaki H."/>
            <person name="Tamura T."/>
        </authorList>
    </citation>
    <scope>NUCLEOTIDE SEQUENCE [LARGE SCALE GENOMIC DNA]</scope>
    <source>
        <strain evidence="3 4">NBRC 108638</strain>
    </source>
</reference>
<name>A0A6V8L6J2_9ACTN</name>
<dbReference type="Gene3D" id="3.40.630.30">
    <property type="match status" value="1"/>
</dbReference>
<sequence>MEGERPVEPQRLDPPAELNKIQHFAIITTVSAIEKSVRSATAADMAAIASIYAHYVAHTVATFDEVAPTADDWRRKRDDLTGRGLPFLVALAGDEVAGFAYAGPFRPKPAYRHTVEDTIYLAPAYTGKGLGSTLLEAVLAGCAEAGARQVVAVIADTGSDASAALHRRFGFAEAGRLVNVGYKHARWIDTLLMQRPSNAHPAPARAQRGPRRSRLSPPIKGIRSWFDLQSTTVCPWSTQKSLIGGGRAGAGGKISGPCRMWATLCDALVEAGHIGHSPADRGAER</sequence>
<protein>
    <recommendedName>
        <fullName evidence="2">N-acetyltransferase domain-containing protein</fullName>
    </recommendedName>
</protein>
<gene>
    <name evidence="3" type="ORF">Prum_039110</name>
</gene>
<dbReference type="InterPro" id="IPR016181">
    <property type="entry name" value="Acyl_CoA_acyltransferase"/>
</dbReference>